<organism evidence="1 2">
    <name type="scientific">Streptoalloteichus hindustanus</name>
    <dbReference type="NCBI Taxonomy" id="2017"/>
    <lineage>
        <taxon>Bacteria</taxon>
        <taxon>Bacillati</taxon>
        <taxon>Actinomycetota</taxon>
        <taxon>Actinomycetes</taxon>
        <taxon>Pseudonocardiales</taxon>
        <taxon>Pseudonocardiaceae</taxon>
        <taxon>Streptoalloteichus</taxon>
    </lineage>
</organism>
<keyword evidence="2" id="KW-1185">Reference proteome</keyword>
<proteinExistence type="predicted"/>
<dbReference type="Proteomes" id="UP000184501">
    <property type="component" value="Unassembled WGS sequence"/>
</dbReference>
<evidence type="ECO:0000313" key="1">
    <source>
        <dbReference type="EMBL" id="SHF14572.1"/>
    </source>
</evidence>
<dbReference type="InterPro" id="IPR012347">
    <property type="entry name" value="Ferritin-like"/>
</dbReference>
<dbReference type="Gene3D" id="1.20.1260.10">
    <property type="match status" value="1"/>
</dbReference>
<sequence>MRVDTAISEVQDAELDLAKQLHRVRERHTAEPDVHHLGNTLAHRCEEHVRRLAPFAERYGAPVREPHVGSPRLLDALRRKSGELLGHSELAGPLLLRDLCDLSLAAHEVEIAWVILGQVAQAVRDRELLQVVTTCHEDTRMCEKWLRTRIKQVAPQVLVAG</sequence>
<gene>
    <name evidence="1" type="ORF">SAMN05444320_102650</name>
</gene>
<name>A0A1M4Z9Y7_STRHI</name>
<dbReference type="AlphaFoldDB" id="A0A1M4Z9Y7"/>
<dbReference type="OrthoDB" id="669978at2"/>
<evidence type="ECO:0000313" key="2">
    <source>
        <dbReference type="Proteomes" id="UP000184501"/>
    </source>
</evidence>
<protein>
    <recommendedName>
        <fullName evidence="3">Ferritin-like metal-binding protein YciE</fullName>
    </recommendedName>
</protein>
<accession>A0A1M4Z9Y7</accession>
<reference evidence="1 2" key="1">
    <citation type="submission" date="2016-11" db="EMBL/GenBank/DDBJ databases">
        <authorList>
            <person name="Jaros S."/>
            <person name="Januszkiewicz K."/>
            <person name="Wedrychowicz H."/>
        </authorList>
    </citation>
    <scope>NUCLEOTIDE SEQUENCE [LARGE SCALE GENOMIC DNA]</scope>
    <source>
        <strain evidence="1 2">DSM 44523</strain>
    </source>
</reference>
<evidence type="ECO:0008006" key="3">
    <source>
        <dbReference type="Google" id="ProtNLM"/>
    </source>
</evidence>
<dbReference type="RefSeq" id="WP_073480848.1">
    <property type="nucleotide sequence ID" value="NZ_FQVN01000002.1"/>
</dbReference>
<dbReference type="STRING" id="2017.SAMN05444320_102650"/>
<dbReference type="EMBL" id="FQVN01000002">
    <property type="protein sequence ID" value="SHF14572.1"/>
    <property type="molecule type" value="Genomic_DNA"/>
</dbReference>